<comment type="subunit">
    <text evidence="8">Homodimer.</text>
</comment>
<feature type="binding site" evidence="8">
    <location>
        <begin position="221"/>
        <end position="222"/>
    </location>
    <ligand>
        <name>substrate</name>
    </ligand>
</feature>
<evidence type="ECO:0000256" key="4">
    <source>
        <dbReference type="ARBA" id="ARBA00022605"/>
    </source>
</evidence>
<dbReference type="EMBL" id="AP027924">
    <property type="protein sequence ID" value="BED91554.1"/>
    <property type="molecule type" value="Genomic_DNA"/>
</dbReference>
<feature type="active site" evidence="9">
    <location>
        <position position="72"/>
    </location>
</feature>
<dbReference type="InterPro" id="IPR018510">
    <property type="entry name" value="DAP_epimerase_AS"/>
</dbReference>
<comment type="subcellular location">
    <subcellularLocation>
        <location evidence="8">Cytoplasm</location>
    </subcellularLocation>
</comment>
<feature type="binding site" evidence="8">
    <location>
        <position position="170"/>
    </location>
    <ligand>
        <name>substrate</name>
    </ligand>
</feature>
<dbReference type="HAMAP" id="MF_00197">
    <property type="entry name" value="DAP_epimerase"/>
    <property type="match status" value="1"/>
</dbReference>
<feature type="binding site" evidence="8">
    <location>
        <begin position="73"/>
        <end position="74"/>
    </location>
    <ligand>
        <name>substrate</name>
    </ligand>
</feature>
<dbReference type="GO" id="GO:0008837">
    <property type="term" value="F:diaminopimelate epimerase activity"/>
    <property type="evidence" value="ECO:0007669"/>
    <property type="project" value="UniProtKB-UniRule"/>
</dbReference>
<comment type="catalytic activity">
    <reaction evidence="7 8">
        <text>(2S,6S)-2,6-diaminopimelate = meso-2,6-diaminopimelate</text>
        <dbReference type="Rhea" id="RHEA:15393"/>
        <dbReference type="ChEBI" id="CHEBI:57609"/>
        <dbReference type="ChEBI" id="CHEBI:57791"/>
        <dbReference type="EC" id="5.1.1.7"/>
    </reaction>
</comment>
<organism evidence="10">
    <name type="scientific">Candidatus Improbicoccus pseudotrichonymphae</name>
    <dbReference type="NCBI Taxonomy" id="3033792"/>
    <lineage>
        <taxon>Bacteria</taxon>
        <taxon>Bacillati</taxon>
        <taxon>Bacillota</taxon>
        <taxon>Clostridia</taxon>
        <taxon>Candidatus Improbicoccus</taxon>
    </lineage>
</organism>
<evidence type="ECO:0000256" key="8">
    <source>
        <dbReference type="HAMAP-Rule" id="MF_00197"/>
    </source>
</evidence>
<evidence type="ECO:0000256" key="2">
    <source>
        <dbReference type="ARBA" id="ARBA00010219"/>
    </source>
</evidence>
<evidence type="ECO:0000256" key="1">
    <source>
        <dbReference type="ARBA" id="ARBA00005196"/>
    </source>
</evidence>
<evidence type="ECO:0000313" key="10">
    <source>
        <dbReference type="EMBL" id="BED91554.1"/>
    </source>
</evidence>
<comment type="caution">
    <text evidence="8">Lacks conserved residue(s) required for the propagation of feature annotation.</text>
</comment>
<protein>
    <recommendedName>
        <fullName evidence="3 8">Diaminopimelate epimerase</fullName>
        <shortName evidence="8">DAP epimerase</shortName>
        <ecNumber evidence="3 8">5.1.1.7</ecNumber>
    </recommendedName>
    <alternativeName>
        <fullName evidence="8">PLP-independent amino acid racemase</fullName>
    </alternativeName>
</protein>
<comment type="similarity">
    <text evidence="2 8">Belongs to the diaminopimelate epimerase family.</text>
</comment>
<dbReference type="PANTHER" id="PTHR31689:SF0">
    <property type="entry name" value="DIAMINOPIMELATE EPIMERASE"/>
    <property type="match status" value="1"/>
</dbReference>
<comment type="function">
    <text evidence="8">Catalyzes the stereoinversion of LL-2,6-diaminopimelate (L,L-DAP) to meso-diaminopimelate (meso-DAP), a precursor of L-lysine and an essential component of the bacterial peptidoglycan.</text>
</comment>
<dbReference type="Gene3D" id="3.10.310.10">
    <property type="entry name" value="Diaminopimelate Epimerase, Chain A, domain 1"/>
    <property type="match status" value="2"/>
</dbReference>
<dbReference type="Proteomes" id="UP001337580">
    <property type="component" value="Chromosome"/>
</dbReference>
<keyword evidence="8" id="KW-0963">Cytoplasm</keyword>
<feature type="binding site" evidence="8">
    <location>
        <position position="12"/>
    </location>
    <ligand>
        <name>substrate</name>
    </ligand>
</feature>
<keyword evidence="6 8" id="KW-0413">Isomerase</keyword>
<dbReference type="EC" id="5.1.1.7" evidence="3 8"/>
<feature type="binding site" evidence="8">
    <location>
        <position position="63"/>
    </location>
    <ligand>
        <name>substrate</name>
    </ligand>
</feature>
<evidence type="ECO:0000256" key="5">
    <source>
        <dbReference type="ARBA" id="ARBA00023154"/>
    </source>
</evidence>
<keyword evidence="4 8" id="KW-0028">Amino-acid biosynthesis</keyword>
<name>A0AA48I3R4_9FIRM</name>
<reference evidence="10" key="1">
    <citation type="journal article" date="2023" name="ISME J.">
        <title>Emergence of putative energy parasites within Clostridia revealed by genome analysis of a novel endosymbiotic clade.</title>
        <authorList>
            <person name="Takahashi K."/>
            <person name="Kuwahara H."/>
            <person name="Horikawa Y."/>
            <person name="Izawa K."/>
            <person name="Kato D."/>
            <person name="Inagaki T."/>
            <person name="Yuki M."/>
            <person name="Ohkuma M."/>
            <person name="Hongoh Y."/>
        </authorList>
    </citation>
    <scope>NUCLEOTIDE SEQUENCE</scope>
    <source>
        <strain evidence="10">CfP3-15</strain>
    </source>
</reference>
<comment type="pathway">
    <text evidence="1 8">Amino-acid biosynthesis; L-lysine biosynthesis via DAP pathway; DL-2,6-diaminopimelate from LL-2,6-diaminopimelate: step 1/1.</text>
</comment>
<dbReference type="Pfam" id="PF01678">
    <property type="entry name" value="DAP_epimerase"/>
    <property type="match status" value="2"/>
</dbReference>
<dbReference type="InterPro" id="IPR001653">
    <property type="entry name" value="DAP_epimerase_DapF"/>
</dbReference>
<dbReference type="KEGG" id="ips:CfP315_0043"/>
<feature type="binding site" evidence="8">
    <location>
        <begin position="231"/>
        <end position="232"/>
    </location>
    <ligand>
        <name>substrate</name>
    </ligand>
</feature>
<feature type="binding site" evidence="8">
    <location>
        <position position="203"/>
    </location>
    <ligand>
        <name>substrate</name>
    </ligand>
</feature>
<dbReference type="AlphaFoldDB" id="A0AA48I3R4"/>
<proteinExistence type="inferred from homology"/>
<dbReference type="GO" id="GO:0009089">
    <property type="term" value="P:lysine biosynthetic process via diaminopimelate"/>
    <property type="evidence" value="ECO:0007669"/>
    <property type="project" value="UniProtKB-UniRule"/>
</dbReference>
<feature type="active site" description="Proton acceptor" evidence="8">
    <location>
        <position position="230"/>
    </location>
</feature>
<keyword evidence="5 8" id="KW-0457">Lysine biosynthesis</keyword>
<dbReference type="NCBIfam" id="TIGR00652">
    <property type="entry name" value="DapF"/>
    <property type="match status" value="1"/>
</dbReference>
<gene>
    <name evidence="8" type="primary">dapF</name>
    <name evidence="10" type="ORF">CfP315_0043</name>
</gene>
<evidence type="ECO:0000256" key="3">
    <source>
        <dbReference type="ARBA" id="ARBA00013080"/>
    </source>
</evidence>
<evidence type="ECO:0000256" key="6">
    <source>
        <dbReference type="ARBA" id="ARBA00023235"/>
    </source>
</evidence>
<dbReference type="PROSITE" id="PS01326">
    <property type="entry name" value="DAP_EPIMERASE"/>
    <property type="match status" value="1"/>
</dbReference>
<feature type="active site" description="Proton donor" evidence="8">
    <location>
        <position position="72"/>
    </location>
</feature>
<sequence>MIKFIKYQGCGNDYIYVDCSRILVEEPKELAIKISDRHYGVGSDGLILVFPSKDADAEIKIFNADGSEAEMCGNGIRCAAKYLYDKRKVNENISIKTISGIKKIKILNSRGKAFFIEVDMGRPVFEAEKIPFNLKFFHSDKKSNLENVIIDKKIEINGNFYSITCVSMGNPHCVIVLDEISDLNIEKIGSEIQNSKYFPESVNVEFVKIENKDTISMRVFERGSGETMSCGTGACASIAALTAQNIFEKNNKIKVRLKGGELFINHTSNNTILMSGYAERVFRGYYSIN</sequence>
<dbReference type="SUPFAM" id="SSF54506">
    <property type="entry name" value="Diaminopimelate epimerase-like"/>
    <property type="match status" value="2"/>
</dbReference>
<dbReference type="PANTHER" id="PTHR31689">
    <property type="entry name" value="DIAMINOPIMELATE EPIMERASE, CHLOROPLASTIC"/>
    <property type="match status" value="1"/>
</dbReference>
<evidence type="ECO:0000256" key="9">
    <source>
        <dbReference type="PROSITE-ProRule" id="PRU10125"/>
    </source>
</evidence>
<feature type="site" description="Could be important to modulate the pK values of the two catalytic cysteine residues" evidence="8">
    <location>
        <position position="172"/>
    </location>
</feature>
<feature type="site" description="Could be important to modulate the pK values of the two catalytic cysteine residues" evidence="8">
    <location>
        <position position="221"/>
    </location>
</feature>
<dbReference type="GO" id="GO:0005829">
    <property type="term" value="C:cytosol"/>
    <property type="evidence" value="ECO:0007669"/>
    <property type="project" value="TreeGrafter"/>
</dbReference>
<accession>A0AA48I3R4</accession>
<evidence type="ECO:0000256" key="7">
    <source>
        <dbReference type="ARBA" id="ARBA00051712"/>
    </source>
</evidence>